<keyword evidence="8" id="KW-0769">Symport</keyword>
<evidence type="ECO:0000256" key="16">
    <source>
        <dbReference type="ARBA" id="ARBA00050554"/>
    </source>
</evidence>
<feature type="transmembrane region" description="Helical" evidence="26">
    <location>
        <begin position="366"/>
        <end position="388"/>
    </location>
</feature>
<keyword evidence="10" id="KW-0770">Synapse</keyword>
<evidence type="ECO:0000256" key="19">
    <source>
        <dbReference type="ARBA" id="ARBA00051447"/>
    </source>
</evidence>
<evidence type="ECO:0000259" key="27">
    <source>
        <dbReference type="PROSITE" id="PS50850"/>
    </source>
</evidence>
<sequence>MDYSTKKKMEETEETIPIWKVWKRRRYIISLLGFLGFLNIYTMRVTLSIAIVAMTENKTVTLENGTITHVQEFSWNNRQTGLLLSSFFYGYITTQILGGFLAERFGGRKFYGLGILCTAILTLLSPICAKQGFTALLIVRIVEGVLEGVTYPSMLAVWARWAPPLERSRLANFAISGAYMGTVIGMTIGGVLTDYFGWESVFYVFGTVAIVWFLCWWFIVAESPSLDPHISKRELDYILGSLNKENDTLRDVKHPWGKILTSWAVWAIIIAHFAENWGFYTLLTQLPTFMKTVLNFDLSSGGFLSSLPYLCMSICTAMSGVLADTCLEKKYLTITQVRKIFNCSAFLGQTIFMLAAGFLLSPVGSTIFLTLAVGFGGFAWSGFGVNYLDIGPSHASVIVGISNTFSTLPGIISPTLTGFIVKHNTVAEWRNVFYISAGVYLFGCVTYGFLASGNLQKWSWDYKTQQKRPTGIENKSYSPDNFKCDQKS</sequence>
<dbReference type="InParanoid" id="A0A1W4XVX0"/>
<dbReference type="PANTHER" id="PTHR11662">
    <property type="entry name" value="SOLUTE CARRIER FAMILY 17"/>
    <property type="match status" value="1"/>
</dbReference>
<dbReference type="GO" id="GO:0046942">
    <property type="term" value="P:carboxylic acid transport"/>
    <property type="evidence" value="ECO:0007669"/>
    <property type="project" value="UniProtKB-ARBA"/>
</dbReference>
<dbReference type="AlphaFoldDB" id="A0A1W4XVX0"/>
<dbReference type="InterPro" id="IPR050382">
    <property type="entry name" value="MFS_Na/Anion_cotransporter"/>
</dbReference>
<keyword evidence="6" id="KW-1003">Cell membrane</keyword>
<evidence type="ECO:0000256" key="2">
    <source>
        <dbReference type="ARBA" id="ARBA00004554"/>
    </source>
</evidence>
<dbReference type="CDD" id="cd17318">
    <property type="entry name" value="MFS_SLC17"/>
    <property type="match status" value="1"/>
</dbReference>
<comment type="catalytic activity">
    <reaction evidence="15">
        <text>2 nitrate(out) + H(+)(out) = 2 nitrate(in) + H(+)(in)</text>
        <dbReference type="Rhea" id="RHEA:71539"/>
        <dbReference type="ChEBI" id="CHEBI:15378"/>
        <dbReference type="ChEBI" id="CHEBI:17632"/>
    </reaction>
    <physiologicalReaction direction="left-to-right" evidence="15">
        <dbReference type="Rhea" id="RHEA:71540"/>
    </physiologicalReaction>
</comment>
<keyword evidence="28" id="KW-1185">Reference proteome</keyword>
<keyword evidence="9 26" id="KW-1133">Transmembrane helix</keyword>
<dbReference type="GO" id="GO:0015293">
    <property type="term" value="F:symporter activity"/>
    <property type="evidence" value="ECO:0007669"/>
    <property type="project" value="UniProtKB-KW"/>
</dbReference>
<dbReference type="InterPro" id="IPR036259">
    <property type="entry name" value="MFS_trans_sf"/>
</dbReference>
<comment type="catalytic activity">
    <reaction evidence="19">
        <text>L-glutamate(out) = L-glutamate(in)</text>
        <dbReference type="Rhea" id="RHEA:66336"/>
        <dbReference type="ChEBI" id="CHEBI:29985"/>
    </reaction>
    <physiologicalReaction direction="left-to-right" evidence="19">
        <dbReference type="Rhea" id="RHEA:66337"/>
    </physiologicalReaction>
</comment>
<evidence type="ECO:0000313" key="28">
    <source>
        <dbReference type="Proteomes" id="UP000192223"/>
    </source>
</evidence>
<evidence type="ECO:0000256" key="21">
    <source>
        <dbReference type="ARBA" id="ARBA00056891"/>
    </source>
</evidence>
<feature type="transmembrane region" description="Helical" evidence="26">
    <location>
        <begin position="82"/>
        <end position="103"/>
    </location>
</feature>
<feature type="transmembrane region" description="Helical" evidence="26">
    <location>
        <begin position="201"/>
        <end position="220"/>
    </location>
</feature>
<dbReference type="InterPro" id="IPR011701">
    <property type="entry name" value="MFS"/>
</dbReference>
<dbReference type="SUPFAM" id="SSF103473">
    <property type="entry name" value="MFS general substrate transporter"/>
    <property type="match status" value="1"/>
</dbReference>
<comment type="function">
    <text evidence="21">Receptor for CM101, a polysaccharide produced by group B Streptococcus with antipathoangiogenic properties.</text>
</comment>
<reference evidence="29" key="1">
    <citation type="submission" date="2025-08" db="UniProtKB">
        <authorList>
            <consortium name="RefSeq"/>
        </authorList>
    </citation>
    <scope>IDENTIFICATION</scope>
    <source>
        <tissue evidence="29">Entire body</tissue>
    </source>
</reference>
<keyword evidence="13" id="KW-0458">Lysosome</keyword>
<organism evidence="28 29">
    <name type="scientific">Agrilus planipennis</name>
    <name type="common">Emerald ash borer</name>
    <name type="synonym">Agrilus marcopoli</name>
    <dbReference type="NCBI Taxonomy" id="224129"/>
    <lineage>
        <taxon>Eukaryota</taxon>
        <taxon>Metazoa</taxon>
        <taxon>Ecdysozoa</taxon>
        <taxon>Arthropoda</taxon>
        <taxon>Hexapoda</taxon>
        <taxon>Insecta</taxon>
        <taxon>Pterygota</taxon>
        <taxon>Neoptera</taxon>
        <taxon>Endopterygota</taxon>
        <taxon>Coleoptera</taxon>
        <taxon>Polyphaga</taxon>
        <taxon>Elateriformia</taxon>
        <taxon>Buprestoidea</taxon>
        <taxon>Buprestidae</taxon>
        <taxon>Agrilinae</taxon>
        <taxon>Agrilus</taxon>
    </lineage>
</organism>
<dbReference type="STRING" id="224129.A0A1W4XVX0"/>
<feature type="domain" description="Major facilitator superfamily (MFS) profile" evidence="27">
    <location>
        <begin position="28"/>
        <end position="455"/>
    </location>
</feature>
<accession>A0A1W4XVX0</accession>
<dbReference type="GO" id="GO:0005765">
    <property type="term" value="C:lysosomal membrane"/>
    <property type="evidence" value="ECO:0007669"/>
    <property type="project" value="UniProtKB-SubCell"/>
</dbReference>
<evidence type="ECO:0000256" key="25">
    <source>
        <dbReference type="ARBA" id="ARBA00081925"/>
    </source>
</evidence>
<comment type="catalytic activity">
    <reaction evidence="18">
        <text>N-acetyl-L-aspartyl-L-glutamate(out) = N-acetyl-L-aspartyl-L-glutamate(in)</text>
        <dbReference type="Rhea" id="RHEA:72599"/>
        <dbReference type="ChEBI" id="CHEBI:76931"/>
    </reaction>
    <physiologicalReaction direction="left-to-right" evidence="18">
        <dbReference type="Rhea" id="RHEA:72600"/>
    </physiologicalReaction>
</comment>
<evidence type="ECO:0000256" key="23">
    <source>
        <dbReference type="ARBA" id="ARBA00080244"/>
    </source>
</evidence>
<evidence type="ECO:0000256" key="8">
    <source>
        <dbReference type="ARBA" id="ARBA00022847"/>
    </source>
</evidence>
<feature type="transmembrane region" description="Helical" evidence="26">
    <location>
        <begin position="432"/>
        <end position="450"/>
    </location>
</feature>
<keyword evidence="7 26" id="KW-0812">Transmembrane</keyword>
<dbReference type="FunFam" id="1.20.1250.20:FF:000067">
    <property type="entry name" value="sialin isoform X2"/>
    <property type="match status" value="1"/>
</dbReference>
<evidence type="ECO:0000256" key="17">
    <source>
        <dbReference type="ARBA" id="ARBA00050625"/>
    </source>
</evidence>
<feature type="transmembrane region" description="Helical" evidence="26">
    <location>
        <begin position="263"/>
        <end position="283"/>
    </location>
</feature>
<keyword evidence="12" id="KW-0325">Glycoprotein</keyword>
<dbReference type="GeneID" id="108745040"/>
<evidence type="ECO:0000256" key="22">
    <source>
        <dbReference type="ARBA" id="ARBA00069713"/>
    </source>
</evidence>
<dbReference type="FunFam" id="1.20.1250.20:FF:000003">
    <property type="entry name" value="Solute carrier family 17 member 3"/>
    <property type="match status" value="1"/>
</dbReference>
<evidence type="ECO:0000256" key="18">
    <source>
        <dbReference type="ARBA" id="ARBA00051403"/>
    </source>
</evidence>
<dbReference type="GO" id="GO:0016323">
    <property type="term" value="C:basolateral plasma membrane"/>
    <property type="evidence" value="ECO:0007669"/>
    <property type="project" value="UniProtKB-SubCell"/>
</dbReference>
<dbReference type="KEGG" id="apln:108745040"/>
<dbReference type="PANTHER" id="PTHR11662:SF455">
    <property type="entry name" value="GH23975P"/>
    <property type="match status" value="1"/>
</dbReference>
<feature type="transmembrane region" description="Helical" evidence="26">
    <location>
        <begin position="27"/>
        <end position="54"/>
    </location>
</feature>
<keyword evidence="14" id="KW-0968">Cytoplasmic vesicle</keyword>
<name>A0A1W4XVX0_AGRPL</name>
<feature type="transmembrane region" description="Helical" evidence="26">
    <location>
        <begin position="133"/>
        <end position="158"/>
    </location>
</feature>
<dbReference type="Proteomes" id="UP000192223">
    <property type="component" value="Unplaced"/>
</dbReference>
<comment type="catalytic activity">
    <reaction evidence="17">
        <text>N-acetylneuraminate(in) + H(+)(in) = N-acetylneuraminate(out) + H(+)(out)</text>
        <dbReference type="Rhea" id="RHEA:28987"/>
        <dbReference type="ChEBI" id="CHEBI:15378"/>
        <dbReference type="ChEBI" id="CHEBI:35418"/>
    </reaction>
    <physiologicalReaction direction="right-to-left" evidence="17">
        <dbReference type="Rhea" id="RHEA:28989"/>
    </physiologicalReaction>
</comment>
<evidence type="ECO:0000256" key="26">
    <source>
        <dbReference type="SAM" id="Phobius"/>
    </source>
</evidence>
<protein>
    <recommendedName>
        <fullName evidence="22">Sialin</fullName>
    </recommendedName>
    <alternativeName>
        <fullName evidence="25">H(+)/nitrate cotransporter</fullName>
    </alternativeName>
    <alternativeName>
        <fullName evidence="23">H(+)/sialic acid cotransporter</fullName>
    </alternativeName>
    <alternativeName>
        <fullName evidence="24">Vesicular excitatory amino acid transporter</fullName>
    </alternativeName>
</protein>
<feature type="transmembrane region" description="Helical" evidence="26">
    <location>
        <begin position="110"/>
        <end position="127"/>
    </location>
</feature>
<evidence type="ECO:0000256" key="11">
    <source>
        <dbReference type="ARBA" id="ARBA00023136"/>
    </source>
</evidence>
<feature type="transmembrane region" description="Helical" evidence="26">
    <location>
        <begin position="339"/>
        <end position="360"/>
    </location>
</feature>
<comment type="subcellular location">
    <subcellularLocation>
        <location evidence="2">Basolateral cell membrane</location>
        <topology evidence="2">Multi-pass membrane protein</topology>
    </subcellularLocation>
    <subcellularLocation>
        <location evidence="3">Cytoplasmic vesicle</location>
        <location evidence="3">Secretory vesicle membrane</location>
        <topology evidence="3">Multi-pass membrane protein</topology>
    </subcellularLocation>
    <subcellularLocation>
        <location evidence="1">Cytoplasmic vesicle</location>
        <location evidence="1">Secretory vesicle</location>
        <location evidence="1">Synaptic vesicle membrane</location>
    </subcellularLocation>
    <subcellularLocation>
        <location evidence="4">Lysosome membrane</location>
    </subcellularLocation>
</comment>
<dbReference type="GO" id="GO:0030672">
    <property type="term" value="C:synaptic vesicle membrane"/>
    <property type="evidence" value="ECO:0007669"/>
    <property type="project" value="UniProtKB-SubCell"/>
</dbReference>
<evidence type="ECO:0000256" key="12">
    <source>
        <dbReference type="ARBA" id="ARBA00023180"/>
    </source>
</evidence>
<evidence type="ECO:0000256" key="14">
    <source>
        <dbReference type="ARBA" id="ARBA00023329"/>
    </source>
</evidence>
<evidence type="ECO:0000256" key="6">
    <source>
        <dbReference type="ARBA" id="ARBA00022475"/>
    </source>
</evidence>
<evidence type="ECO:0000256" key="1">
    <source>
        <dbReference type="ARBA" id="ARBA00004432"/>
    </source>
</evidence>
<gene>
    <name evidence="29" type="primary">LOC108745040</name>
</gene>
<comment type="catalytic activity">
    <reaction evidence="20">
        <text>D-glucuronate(out) + H(+)(out) = D-glucuronate(in) + H(+)(in)</text>
        <dbReference type="Rhea" id="RHEA:72591"/>
        <dbReference type="ChEBI" id="CHEBI:15378"/>
        <dbReference type="ChEBI" id="CHEBI:58720"/>
    </reaction>
    <physiologicalReaction direction="left-to-right" evidence="20">
        <dbReference type="Rhea" id="RHEA:72592"/>
    </physiologicalReaction>
</comment>
<evidence type="ECO:0000256" key="9">
    <source>
        <dbReference type="ARBA" id="ARBA00022989"/>
    </source>
</evidence>
<evidence type="ECO:0000256" key="4">
    <source>
        <dbReference type="ARBA" id="ARBA00004656"/>
    </source>
</evidence>
<comment type="catalytic activity">
    <reaction evidence="16">
        <text>L-aspartate(out) = L-aspartate(in)</text>
        <dbReference type="Rhea" id="RHEA:66332"/>
        <dbReference type="ChEBI" id="CHEBI:29991"/>
    </reaction>
    <physiologicalReaction direction="left-to-right" evidence="16">
        <dbReference type="Rhea" id="RHEA:66333"/>
    </physiologicalReaction>
</comment>
<feature type="transmembrane region" description="Helical" evidence="26">
    <location>
        <begin position="170"/>
        <end position="189"/>
    </location>
</feature>
<evidence type="ECO:0000256" key="3">
    <source>
        <dbReference type="ARBA" id="ARBA00004638"/>
    </source>
</evidence>
<feature type="transmembrane region" description="Helical" evidence="26">
    <location>
        <begin position="303"/>
        <end position="327"/>
    </location>
</feature>
<evidence type="ECO:0000256" key="24">
    <source>
        <dbReference type="ARBA" id="ARBA00081195"/>
    </source>
</evidence>
<evidence type="ECO:0000313" key="29">
    <source>
        <dbReference type="RefSeq" id="XP_018336580.1"/>
    </source>
</evidence>
<dbReference type="InterPro" id="IPR020846">
    <property type="entry name" value="MFS_dom"/>
</dbReference>
<evidence type="ECO:0000256" key="5">
    <source>
        <dbReference type="ARBA" id="ARBA00022448"/>
    </source>
</evidence>
<keyword evidence="11 26" id="KW-0472">Membrane</keyword>
<keyword evidence="5" id="KW-0813">Transport</keyword>
<evidence type="ECO:0000256" key="20">
    <source>
        <dbReference type="ARBA" id="ARBA00051612"/>
    </source>
</evidence>
<dbReference type="GO" id="GO:0006820">
    <property type="term" value="P:monoatomic anion transport"/>
    <property type="evidence" value="ECO:0007669"/>
    <property type="project" value="TreeGrafter"/>
</dbReference>
<dbReference type="Gene3D" id="1.20.1250.20">
    <property type="entry name" value="MFS general substrate transporter like domains"/>
    <property type="match status" value="2"/>
</dbReference>
<evidence type="ECO:0000256" key="15">
    <source>
        <dbReference type="ARBA" id="ARBA00050101"/>
    </source>
</evidence>
<evidence type="ECO:0000256" key="7">
    <source>
        <dbReference type="ARBA" id="ARBA00022692"/>
    </source>
</evidence>
<proteinExistence type="predicted"/>
<dbReference type="PROSITE" id="PS50850">
    <property type="entry name" value="MFS"/>
    <property type="match status" value="1"/>
</dbReference>
<dbReference type="RefSeq" id="XP_018336580.1">
    <property type="nucleotide sequence ID" value="XM_018481078.2"/>
</dbReference>
<feature type="transmembrane region" description="Helical" evidence="26">
    <location>
        <begin position="395"/>
        <end position="412"/>
    </location>
</feature>
<evidence type="ECO:0000256" key="13">
    <source>
        <dbReference type="ARBA" id="ARBA00023228"/>
    </source>
</evidence>
<dbReference type="OrthoDB" id="2985014at2759"/>
<dbReference type="Pfam" id="PF07690">
    <property type="entry name" value="MFS_1"/>
    <property type="match status" value="1"/>
</dbReference>
<evidence type="ECO:0000256" key="10">
    <source>
        <dbReference type="ARBA" id="ARBA00023018"/>
    </source>
</evidence>